<dbReference type="EMBL" id="CAJVRM010000182">
    <property type="protein sequence ID" value="CAG8976569.1"/>
    <property type="molecule type" value="Genomic_DNA"/>
</dbReference>
<dbReference type="PANTHER" id="PTHR33112:SF1">
    <property type="entry name" value="HETEROKARYON INCOMPATIBILITY DOMAIN-CONTAINING PROTEIN"/>
    <property type="match status" value="1"/>
</dbReference>
<dbReference type="PANTHER" id="PTHR33112">
    <property type="entry name" value="DOMAIN PROTEIN, PUTATIVE-RELATED"/>
    <property type="match status" value="1"/>
</dbReference>
<proteinExistence type="predicted"/>
<sequence>MLCKNCSDVDIVAALSGKYQNGVKISEAPYEDGVWISRTSNPELVWVWEEEKGCEFCEFLEFVSKNFKPDRRFLDIDNSLNIKPCSLMVHGQDPHGFDSPMLDPRSIAPFLSPSYIIAHPSIKMMFINPYDTSPHRPVHYYASYASSHEVAFGPSETIDMTDNEPTIRELSIKSDLSTFRDRLHTCIQQHDRCQLIKNENIRSPSHLRVIDCSSHNFILAPKNARYAALSYQWGNSASAFDLATNTKLPTALPASIKDSIAATLSLGLKYLWVDAYCIVQNNEDDFKYQIRQMDLIYQLATITIIAATGTNSDSGLSGASHIGSRVQAKAAFRGFSLLTFSTITPRSIQLSGWCSRGWTYQEGFFSRRTLLFAEDQILFNCEEGTVAESHTYCRKEPLLSKWRLNMPSWSIYMIIEDFSGRHLTFPADILNAFEGVLNTFCNMELGFKTYWGIPMPWPHDHKSSSSTNFLRGLSWRAAGKGRELCRREGFPSWSWTGWIGPVNYFMVYGVSGIEMKNYSEWRVDAELDSRTKKSRIETESITSTDKKENMTSGRLWISGPSVRVIIKEMSTGLDKSYYLSLDDPDSKKIWFILLDARFEYLDPLNESFGTDTRRGYAIWLYSNNINSLEDNVFLLISRRLN</sequence>
<accession>A0A9N9LQH5</accession>
<dbReference type="Pfam" id="PF06985">
    <property type="entry name" value="HET"/>
    <property type="match status" value="1"/>
</dbReference>
<evidence type="ECO:0000259" key="1">
    <source>
        <dbReference type="Pfam" id="PF06985"/>
    </source>
</evidence>
<evidence type="ECO:0000313" key="3">
    <source>
        <dbReference type="Proteomes" id="UP000701801"/>
    </source>
</evidence>
<reference evidence="2" key="1">
    <citation type="submission" date="2021-07" db="EMBL/GenBank/DDBJ databases">
        <authorList>
            <person name="Durling M."/>
        </authorList>
    </citation>
    <scope>NUCLEOTIDE SEQUENCE</scope>
</reference>
<feature type="domain" description="Heterokaryon incompatibility" evidence="1">
    <location>
        <begin position="226"/>
        <end position="362"/>
    </location>
</feature>
<dbReference type="AlphaFoldDB" id="A0A9N9LQH5"/>
<name>A0A9N9LQH5_9HELO</name>
<dbReference type="Proteomes" id="UP000701801">
    <property type="component" value="Unassembled WGS sequence"/>
</dbReference>
<dbReference type="InterPro" id="IPR010730">
    <property type="entry name" value="HET"/>
</dbReference>
<organism evidence="2 3">
    <name type="scientific">Hymenoscyphus albidus</name>
    <dbReference type="NCBI Taxonomy" id="595503"/>
    <lineage>
        <taxon>Eukaryota</taxon>
        <taxon>Fungi</taxon>
        <taxon>Dikarya</taxon>
        <taxon>Ascomycota</taxon>
        <taxon>Pezizomycotina</taxon>
        <taxon>Leotiomycetes</taxon>
        <taxon>Helotiales</taxon>
        <taxon>Helotiaceae</taxon>
        <taxon>Hymenoscyphus</taxon>
    </lineage>
</organism>
<dbReference type="OrthoDB" id="5428863at2759"/>
<evidence type="ECO:0000313" key="2">
    <source>
        <dbReference type="EMBL" id="CAG8976569.1"/>
    </source>
</evidence>
<keyword evidence="3" id="KW-1185">Reference proteome</keyword>
<gene>
    <name evidence="2" type="ORF">HYALB_00010211</name>
</gene>
<comment type="caution">
    <text evidence="2">The sequence shown here is derived from an EMBL/GenBank/DDBJ whole genome shotgun (WGS) entry which is preliminary data.</text>
</comment>
<protein>
    <recommendedName>
        <fullName evidence="1">Heterokaryon incompatibility domain-containing protein</fullName>
    </recommendedName>
</protein>